<dbReference type="Proteomes" id="UP000078559">
    <property type="component" value="Chromosome 1"/>
</dbReference>
<evidence type="ECO:0000313" key="5">
    <source>
        <dbReference type="Proteomes" id="UP000078559"/>
    </source>
</evidence>
<evidence type="ECO:0000313" key="4">
    <source>
        <dbReference type="EMBL" id="KUI65246.1"/>
    </source>
</evidence>
<dbReference type="EMBL" id="CM003098">
    <property type="protein sequence ID" value="KUI65246.1"/>
    <property type="molecule type" value="Genomic_DNA"/>
</dbReference>
<feature type="domain" description="Glycosyl hydrolase family 95 N-terminal" evidence="1">
    <location>
        <begin position="34"/>
        <end position="286"/>
    </location>
</feature>
<dbReference type="GO" id="GO:0005975">
    <property type="term" value="P:carbohydrate metabolic process"/>
    <property type="evidence" value="ECO:0007669"/>
    <property type="project" value="InterPro"/>
</dbReference>
<dbReference type="GO" id="GO:0004560">
    <property type="term" value="F:alpha-L-fucosidase activity"/>
    <property type="evidence" value="ECO:0007669"/>
    <property type="project" value="InterPro"/>
</dbReference>
<dbReference type="OrthoDB" id="2848340at2759"/>
<reference evidence="4" key="1">
    <citation type="submission" date="2014-12" db="EMBL/GenBank/DDBJ databases">
        <title>Genome Sequence of Valsa Canker Pathogens Uncovers a Specific Adaption of Colonization on Woody Bark.</title>
        <authorList>
            <person name="Yin Z."/>
            <person name="Liu H."/>
            <person name="Gao X."/>
            <person name="Li Z."/>
            <person name="Song N."/>
            <person name="Ke X."/>
            <person name="Dai Q."/>
            <person name="Wu Y."/>
            <person name="Sun Y."/>
            <person name="Xu J.-R."/>
            <person name="Kang Z.K."/>
            <person name="Wang L."/>
            <person name="Huang L."/>
        </authorList>
    </citation>
    <scope>NUCLEOTIDE SEQUENCE [LARGE SCALE GENOMIC DNA]</scope>
    <source>
        <strain evidence="4">03-8</strain>
    </source>
</reference>
<evidence type="ECO:0000259" key="1">
    <source>
        <dbReference type="Pfam" id="PF14498"/>
    </source>
</evidence>
<dbReference type="InterPro" id="IPR049053">
    <property type="entry name" value="AFCA-like_C"/>
</dbReference>
<dbReference type="InterPro" id="IPR054363">
    <property type="entry name" value="GH95_cat"/>
</dbReference>
<dbReference type="InterPro" id="IPR027414">
    <property type="entry name" value="GH95_N_dom"/>
</dbReference>
<feature type="domain" description="Glycosyl hydrolase family 95 catalytic" evidence="3">
    <location>
        <begin position="306"/>
        <end position="702"/>
    </location>
</feature>
<dbReference type="AlphaFoldDB" id="A0A194VM33"/>
<accession>A0A194VM33</accession>
<dbReference type="PANTHER" id="PTHR31084:SF18">
    <property type="entry name" value="GLYCOSYL HYDROLASE FAMILY 95 N-TERMINAL DOMAIN-CONTAINING PROTEIN"/>
    <property type="match status" value="1"/>
</dbReference>
<dbReference type="InterPro" id="IPR016518">
    <property type="entry name" value="Alpha-L-fucosidase"/>
</dbReference>
<dbReference type="PANTHER" id="PTHR31084">
    <property type="entry name" value="ALPHA-L-FUCOSIDASE 2"/>
    <property type="match status" value="1"/>
</dbReference>
<sequence>MDTDLSSGGPSHLDAKMAEQQPQIPIAENAHLHLHYTKPSTEWNQALPIGNGRLGAMSHGRTSTELLQLNEDSVWYGGPQDRTPRDALRNLPKLRQLIREGRHSEAEELVQTAFFATPSSMRHYEPLGNCYIEFGHEGVSEYRRALDLSRAVCETEYMFLQSTGSTNVSGKKVKVKVNRQVIASYPDQVLLVRVTTSRKIKLVVRLNRVSDIEWETNEFVDSIHAEGKCIVLRATPGGKESNQLALVVGISCDDAEKGGSVESVGNCLIVESAACTIAIGAQTTYRTADPEKTALEDVKKALNQKWETLLDRHVADYRSLFDRVSLRMWPDAPHIPTDKRIKDHRDPGLVALYHNFGRYLLIACSRDSHKPLPANLQGIWNPSFAPPWGAKFTININIQMNYWPVAPCNLFECALPLIGLLERMAKRGEKTARVMYGCNGWCAHHNTDIWADTDPQDRWMPATLWPLAGVWICIDMMKLVRERYDRALHERLAPLLEGCIEFLLDFLVPSECGRYLVTSPSLSPENTFISNGKPGIFCEGSTMDMTIVGMAFEYFLWTVERLYGGHHPLAESVESVTLAPVQINDKGLIQEWGLKNYDESEPGHRHVSHLVGLYPGNTLRSEEETEAARKVLEKRAAHGGGHTGWSRAWLLSLHARLKDAEGCGNHMDLLLRDSTLPNMLDNHPPFQIDGNFGGCTGILECLARRWESPIQVAGVTLLPACPKAWSRGKLMGLHVRDGWTISFEWEDGRIVDPVVVRNTEQDGNPISVEYPDGKIAVARGFGKHEIMYADVKAGDGACGNAR</sequence>
<evidence type="ECO:0000259" key="2">
    <source>
        <dbReference type="Pfam" id="PF21307"/>
    </source>
</evidence>
<keyword evidence="5" id="KW-1185">Reference proteome</keyword>
<dbReference type="SMR" id="A0A194VM33"/>
<dbReference type="Gene3D" id="1.50.10.10">
    <property type="match status" value="1"/>
</dbReference>
<proteinExistence type="predicted"/>
<dbReference type="InterPro" id="IPR008928">
    <property type="entry name" value="6-hairpin_glycosidase_sf"/>
</dbReference>
<dbReference type="InterPro" id="IPR012341">
    <property type="entry name" value="6hp_glycosidase-like_sf"/>
</dbReference>
<evidence type="ECO:0000259" key="3">
    <source>
        <dbReference type="Pfam" id="PF22124"/>
    </source>
</evidence>
<dbReference type="PIRSF" id="PIRSF007663">
    <property type="entry name" value="UCP007663"/>
    <property type="match status" value="1"/>
</dbReference>
<gene>
    <name evidence="4" type="ORF">VM1G_00827</name>
</gene>
<dbReference type="SUPFAM" id="SSF48208">
    <property type="entry name" value="Six-hairpin glycosidases"/>
    <property type="match status" value="1"/>
</dbReference>
<feature type="domain" description="Alpha fucosidase A-like C-terminal" evidence="2">
    <location>
        <begin position="715"/>
        <end position="761"/>
    </location>
</feature>
<name>A0A194VM33_CYTMA</name>
<dbReference type="Pfam" id="PF22124">
    <property type="entry name" value="Glyco_hydro_95_cat"/>
    <property type="match status" value="1"/>
</dbReference>
<organism evidence="4 5">
    <name type="scientific">Cytospora mali</name>
    <name type="common">Apple Valsa canker fungus</name>
    <name type="synonym">Valsa mali</name>
    <dbReference type="NCBI Taxonomy" id="578113"/>
    <lineage>
        <taxon>Eukaryota</taxon>
        <taxon>Fungi</taxon>
        <taxon>Dikarya</taxon>
        <taxon>Ascomycota</taxon>
        <taxon>Pezizomycotina</taxon>
        <taxon>Sordariomycetes</taxon>
        <taxon>Sordariomycetidae</taxon>
        <taxon>Diaporthales</taxon>
        <taxon>Cytosporaceae</taxon>
        <taxon>Cytospora</taxon>
    </lineage>
</organism>
<dbReference type="Pfam" id="PF21307">
    <property type="entry name" value="Glyco_hydro_95_C"/>
    <property type="match status" value="1"/>
</dbReference>
<dbReference type="Pfam" id="PF14498">
    <property type="entry name" value="Glyco_hyd_65N_2"/>
    <property type="match status" value="1"/>
</dbReference>
<protein>
    <submittedName>
        <fullName evidence="4">Alpha-L-fucosidase 2</fullName>
    </submittedName>
</protein>